<organism evidence="1 2">
    <name type="scientific">Pseudonocardia eucalypti</name>
    <dbReference type="NCBI Taxonomy" id="648755"/>
    <lineage>
        <taxon>Bacteria</taxon>
        <taxon>Bacillati</taxon>
        <taxon>Actinomycetota</taxon>
        <taxon>Actinomycetes</taxon>
        <taxon>Pseudonocardiales</taxon>
        <taxon>Pseudonocardiaceae</taxon>
        <taxon>Pseudonocardia</taxon>
    </lineage>
</organism>
<dbReference type="Gene3D" id="3.40.960.10">
    <property type="entry name" value="VSR Endonuclease"/>
    <property type="match status" value="1"/>
</dbReference>
<name>A0ABP9PQW6_9PSEU</name>
<reference evidence="2" key="1">
    <citation type="journal article" date="2019" name="Int. J. Syst. Evol. Microbiol.">
        <title>The Global Catalogue of Microorganisms (GCM) 10K type strain sequencing project: providing services to taxonomists for standard genome sequencing and annotation.</title>
        <authorList>
            <consortium name="The Broad Institute Genomics Platform"/>
            <consortium name="The Broad Institute Genome Sequencing Center for Infectious Disease"/>
            <person name="Wu L."/>
            <person name="Ma J."/>
        </authorList>
    </citation>
    <scope>NUCLEOTIDE SEQUENCE [LARGE SCALE GENOMIC DNA]</scope>
    <source>
        <strain evidence="2">JCM 18303</strain>
    </source>
</reference>
<protein>
    <recommendedName>
        <fullName evidence="3">DUF559 domain-containing protein</fullName>
    </recommendedName>
</protein>
<evidence type="ECO:0000313" key="1">
    <source>
        <dbReference type="EMBL" id="GAA5150720.1"/>
    </source>
</evidence>
<gene>
    <name evidence="1" type="ORF">GCM10023321_16540</name>
</gene>
<proteinExistence type="predicted"/>
<keyword evidence="2" id="KW-1185">Reference proteome</keyword>
<evidence type="ECO:0008006" key="3">
    <source>
        <dbReference type="Google" id="ProtNLM"/>
    </source>
</evidence>
<accession>A0ABP9PQW6</accession>
<dbReference type="InterPro" id="IPR011335">
    <property type="entry name" value="Restrct_endonuc-II-like"/>
</dbReference>
<evidence type="ECO:0000313" key="2">
    <source>
        <dbReference type="Proteomes" id="UP001428817"/>
    </source>
</evidence>
<comment type="caution">
    <text evidence="1">The sequence shown here is derived from an EMBL/GenBank/DDBJ whole genome shotgun (WGS) entry which is preliminary data.</text>
</comment>
<dbReference type="RefSeq" id="WP_185064317.1">
    <property type="nucleotide sequence ID" value="NZ_BAABJP010000007.1"/>
</dbReference>
<dbReference type="Proteomes" id="UP001428817">
    <property type="component" value="Unassembled WGS sequence"/>
</dbReference>
<dbReference type="EMBL" id="BAABJP010000007">
    <property type="protein sequence ID" value="GAA5150720.1"/>
    <property type="molecule type" value="Genomic_DNA"/>
</dbReference>
<sequence>MHMGVGCPQAREPPTHAAPVAATVGHMEVGYGEPGAYVRRTLIARVGRRRVDADLRHGRLRRIWGGVLIDSSRQLDVRTRAVAALLLCGPSAVICGKSAAWLHGCTAADTSDTHVLVPYEHPARTRPGLAVHNGPMPHDDLVELAGLRVLSVERTVADVLCTAQPREALAVTDQALALQPDEGREGFRARLDQRLAGRADPRGTKRAVWLLGLATGRAESPPESWLLLEVVDLRFPIPEVNWRLCGPDGRLIYRLDLAWPELRIVLEYDGYAVHHGREAEDRARADDLRRRGWIVLTATKEDLRDSRRLEEALRAAFASRGYRRP</sequence>
<dbReference type="SUPFAM" id="SSF52980">
    <property type="entry name" value="Restriction endonuclease-like"/>
    <property type="match status" value="1"/>
</dbReference>